<reference evidence="1 2" key="1">
    <citation type="journal article" date="2011" name="Plasmid">
        <title>Streptomyces turgidiscabies Car8 contains a modular pathogenicity island that shares virulence genes with other actinobacterial plant pathogens.</title>
        <authorList>
            <person name="Huguet-Tapia J.C."/>
            <person name="Badger J.H."/>
            <person name="Loria R."/>
            <person name="Pettis G.S."/>
        </authorList>
    </citation>
    <scope>NUCLEOTIDE SEQUENCE [LARGE SCALE GENOMIC DNA]</scope>
    <source>
        <strain evidence="1 2">Car8</strain>
    </source>
</reference>
<protein>
    <submittedName>
        <fullName evidence="1">Uncharacterized protein</fullName>
    </submittedName>
</protein>
<proteinExistence type="predicted"/>
<dbReference type="Proteomes" id="UP000010931">
    <property type="component" value="Unassembled WGS sequence"/>
</dbReference>
<dbReference type="GeneID" id="97402521"/>
<organism evidence="1 2">
    <name type="scientific">Streptomyces turgidiscabies (strain Car8)</name>
    <dbReference type="NCBI Taxonomy" id="698760"/>
    <lineage>
        <taxon>Bacteria</taxon>
        <taxon>Bacillati</taxon>
        <taxon>Actinomycetota</taxon>
        <taxon>Actinomycetes</taxon>
        <taxon>Kitasatosporales</taxon>
        <taxon>Streptomycetaceae</taxon>
        <taxon>Streptomyces</taxon>
    </lineage>
</organism>
<evidence type="ECO:0000313" key="1">
    <source>
        <dbReference type="EMBL" id="ELP62006.1"/>
    </source>
</evidence>
<dbReference type="AlphaFoldDB" id="L7ETH2"/>
<accession>L7ETH2</accession>
<sequence>MSTSFPFLQDWMENAPQDHPLADLIAEATGNTPADSSALVVVTAFENIIEALEKAKPERRGGVRRDFRKARTFDDLMIPRAEMVAGAKLARAGVPFDFGQRNGATDPDLMLRDMNLAIEVKARRLDGLQDLRDELQAALADVTPPVLVRLMPDSQPLTIKSATRAEVVAETLQRVRSRDLGSQTKVIDQPWSARTRLLLNIGIYQGDYLPNGSLVTVAGGFWGAEPGPHLIDVEGEVLAALEDEQKVRQAKTRPTILLFDAARTGMAWIRSELVWAQRLAMRLPDTTPFVGAAVMTPKLDDPDVGISLGVRENLSDQDRAAVDDLAHRLGLTGV</sequence>
<evidence type="ECO:0000313" key="2">
    <source>
        <dbReference type="Proteomes" id="UP000010931"/>
    </source>
</evidence>
<dbReference type="RefSeq" id="WP_006383099.1">
    <property type="nucleotide sequence ID" value="NZ_AEJB01000640.1"/>
</dbReference>
<keyword evidence="2" id="KW-1185">Reference proteome</keyword>
<dbReference type="EMBL" id="AEJB01000640">
    <property type="protein sequence ID" value="ELP62006.1"/>
    <property type="molecule type" value="Genomic_DNA"/>
</dbReference>
<comment type="caution">
    <text evidence="1">The sequence shown here is derived from an EMBL/GenBank/DDBJ whole genome shotgun (WGS) entry which is preliminary data.</text>
</comment>
<name>L7ETH2_STRT8</name>
<gene>
    <name evidence="1" type="ORF">STRTUCAR8_08294</name>
</gene>
<dbReference type="PATRIC" id="fig|698760.3.peg.9042"/>